<keyword evidence="2" id="KW-1185">Reference proteome</keyword>
<dbReference type="Proteomes" id="UP000265618">
    <property type="component" value="Unassembled WGS sequence"/>
</dbReference>
<comment type="caution">
    <text evidence="1">The sequence shown here is derived from an EMBL/GenBank/DDBJ whole genome shotgun (WGS) entry which is preliminary data.</text>
</comment>
<evidence type="ECO:0000313" key="1">
    <source>
        <dbReference type="EMBL" id="GIQ90343.1"/>
    </source>
</evidence>
<protein>
    <submittedName>
        <fullName evidence="1">Uncharacterized protein</fullName>
    </submittedName>
</protein>
<name>A0A9K3GPE7_9EUKA</name>
<organism evidence="1 2">
    <name type="scientific">Kipferlia bialata</name>
    <dbReference type="NCBI Taxonomy" id="797122"/>
    <lineage>
        <taxon>Eukaryota</taxon>
        <taxon>Metamonada</taxon>
        <taxon>Carpediemonas-like organisms</taxon>
        <taxon>Kipferlia</taxon>
    </lineage>
</organism>
<dbReference type="AlphaFoldDB" id="A0A9K3GPE7"/>
<dbReference type="EMBL" id="BDIP01006064">
    <property type="protein sequence ID" value="GIQ90343.1"/>
    <property type="molecule type" value="Genomic_DNA"/>
</dbReference>
<proteinExistence type="predicted"/>
<accession>A0A9K3GPE7</accession>
<sequence length="79" mass="8516">MVLLETPQLLCVVIDGGKGKALFKGTTQKKVCSVGRGMHCSRPLNQGTHRQQEEETYGTMMRRGAESVGALSLAALGPW</sequence>
<gene>
    <name evidence="1" type="ORF">KIPB_013101</name>
</gene>
<evidence type="ECO:0000313" key="2">
    <source>
        <dbReference type="Proteomes" id="UP000265618"/>
    </source>
</evidence>
<reference evidence="1 2" key="1">
    <citation type="journal article" date="2018" name="PLoS ONE">
        <title>The draft genome of Kipferlia bialata reveals reductive genome evolution in fornicate parasites.</title>
        <authorList>
            <person name="Tanifuji G."/>
            <person name="Takabayashi S."/>
            <person name="Kume K."/>
            <person name="Takagi M."/>
            <person name="Nakayama T."/>
            <person name="Kamikawa R."/>
            <person name="Inagaki Y."/>
            <person name="Hashimoto T."/>
        </authorList>
    </citation>
    <scope>NUCLEOTIDE SEQUENCE [LARGE SCALE GENOMIC DNA]</scope>
    <source>
        <strain evidence="1">NY0173</strain>
    </source>
</reference>